<protein>
    <submittedName>
        <fullName evidence="1">Uncharacterized protein</fullName>
    </submittedName>
</protein>
<accession>A0A2G9FIU9</accession>
<proteinExistence type="predicted"/>
<reference evidence="1 2" key="1">
    <citation type="submission" date="2017-08" db="EMBL/GenBank/DDBJ databases">
        <title>Analysis of Fusobacterium persistence and antibiotic response in human colorectal.</title>
        <authorList>
            <person name="Bullman S."/>
        </authorList>
    </citation>
    <scope>NUCLEOTIDE SEQUENCE [LARGE SCALE GENOMIC DNA]</scope>
    <source>
        <strain evidence="1 2">P2_CP</strain>
    </source>
</reference>
<dbReference type="Proteomes" id="UP000230719">
    <property type="component" value="Unassembled WGS sequence"/>
</dbReference>
<dbReference type="RefSeq" id="WP_158410097.1">
    <property type="nucleotide sequence ID" value="NZ_CP056023.1"/>
</dbReference>
<sequence>MITEDIKKEIQTEVKKQLGVLKENDDPSKNILTPYQKTIELLKNRNHFQNRIEYLKNNLDNIEIKKKYSIGEIKATNNANLSEIEKIEIIKEERLKEIELLKELINFTDYGLTSIEKEKYKDIIPMMYFDKIKIEDIAEKFDVDERTIKRNRNSLVNTIANNLFESEFLQKIKNIFL</sequence>
<dbReference type="SUPFAM" id="SSF88659">
    <property type="entry name" value="Sigma3 and sigma4 domains of RNA polymerase sigma factors"/>
    <property type="match status" value="1"/>
</dbReference>
<evidence type="ECO:0000313" key="2">
    <source>
        <dbReference type="Proteomes" id="UP000230719"/>
    </source>
</evidence>
<name>A0A2G9FIU9_9FUSO</name>
<dbReference type="AlphaFoldDB" id="A0A2G9FIU9"/>
<evidence type="ECO:0000313" key="1">
    <source>
        <dbReference type="EMBL" id="PIM93078.1"/>
    </source>
</evidence>
<organism evidence="1 2">
    <name type="scientific">Fusobacterium animalis</name>
    <dbReference type="NCBI Taxonomy" id="76859"/>
    <lineage>
        <taxon>Bacteria</taxon>
        <taxon>Fusobacteriati</taxon>
        <taxon>Fusobacteriota</taxon>
        <taxon>Fusobacteriia</taxon>
        <taxon>Fusobacteriales</taxon>
        <taxon>Fusobacteriaceae</taxon>
        <taxon>Fusobacterium</taxon>
    </lineage>
</organism>
<comment type="caution">
    <text evidence="1">The sequence shown here is derived from an EMBL/GenBank/DDBJ whole genome shotgun (WGS) entry which is preliminary data.</text>
</comment>
<gene>
    <name evidence="1" type="ORF">CI114_02670</name>
</gene>
<dbReference type="EMBL" id="NPND01000005">
    <property type="protein sequence ID" value="PIM93078.1"/>
    <property type="molecule type" value="Genomic_DNA"/>
</dbReference>
<dbReference type="InterPro" id="IPR013324">
    <property type="entry name" value="RNA_pol_sigma_r3/r4-like"/>
</dbReference>